<dbReference type="PATRIC" id="fig|1302272.5.peg.1047"/>
<keyword evidence="2" id="KW-1185">Reference proteome</keyword>
<accession>A0A0R1HYX6</accession>
<comment type="caution">
    <text evidence="1">The sequence shown here is derived from an EMBL/GenBank/DDBJ whole genome shotgun (WGS) entry which is preliminary data.</text>
</comment>
<sequence length="77" mass="8588">MGEKGSGTMTVEQLRRLKPLLARYQIKLETSATKILRVNGHAATLDAKDYMPDQLISLCLEIVGADLRRAFFEADHA</sequence>
<reference evidence="1 2" key="1">
    <citation type="journal article" date="2015" name="Genome Announc.">
        <title>Expanding the biotechnology potential of lactobacilli through comparative genomics of 213 strains and associated genera.</title>
        <authorList>
            <person name="Sun Z."/>
            <person name="Harris H.M."/>
            <person name="McCann A."/>
            <person name="Guo C."/>
            <person name="Argimon S."/>
            <person name="Zhang W."/>
            <person name="Yang X."/>
            <person name="Jeffery I.B."/>
            <person name="Cooney J.C."/>
            <person name="Kagawa T.F."/>
            <person name="Liu W."/>
            <person name="Song Y."/>
            <person name="Salvetti E."/>
            <person name="Wrobel A."/>
            <person name="Rasinkangas P."/>
            <person name="Parkhill J."/>
            <person name="Rea M.C."/>
            <person name="O'Sullivan O."/>
            <person name="Ritari J."/>
            <person name="Douillard F.P."/>
            <person name="Paul Ross R."/>
            <person name="Yang R."/>
            <person name="Briner A.E."/>
            <person name="Felis G.E."/>
            <person name="de Vos W.M."/>
            <person name="Barrangou R."/>
            <person name="Klaenhammer T.R."/>
            <person name="Caufield P.W."/>
            <person name="Cui Y."/>
            <person name="Zhang H."/>
            <person name="O'Toole P.W."/>
        </authorList>
    </citation>
    <scope>NUCLEOTIDE SEQUENCE [LARGE SCALE GENOMIC DNA]</scope>
    <source>
        <strain evidence="1 2">JCM 15530</strain>
    </source>
</reference>
<evidence type="ECO:0000313" key="2">
    <source>
        <dbReference type="Proteomes" id="UP000050911"/>
    </source>
</evidence>
<gene>
    <name evidence="1" type="ORF">FC96_GL001040</name>
</gene>
<organism evidence="1 2">
    <name type="scientific">Secundilactobacillus kimchicus JCM 15530</name>
    <dbReference type="NCBI Taxonomy" id="1302272"/>
    <lineage>
        <taxon>Bacteria</taxon>
        <taxon>Bacillati</taxon>
        <taxon>Bacillota</taxon>
        <taxon>Bacilli</taxon>
        <taxon>Lactobacillales</taxon>
        <taxon>Lactobacillaceae</taxon>
        <taxon>Secundilactobacillus</taxon>
    </lineage>
</organism>
<dbReference type="AlphaFoldDB" id="A0A0R1HYX6"/>
<evidence type="ECO:0000313" key="1">
    <source>
        <dbReference type="EMBL" id="KRK48722.1"/>
    </source>
</evidence>
<dbReference type="Proteomes" id="UP000050911">
    <property type="component" value="Unassembled WGS sequence"/>
</dbReference>
<name>A0A0R1HYX6_9LACO</name>
<protein>
    <submittedName>
        <fullName evidence="1">Uncharacterized protein</fullName>
    </submittedName>
</protein>
<dbReference type="STRING" id="1302272.FC96_GL001040"/>
<proteinExistence type="predicted"/>
<dbReference type="EMBL" id="AZCX01000002">
    <property type="protein sequence ID" value="KRK48722.1"/>
    <property type="molecule type" value="Genomic_DNA"/>
</dbReference>